<dbReference type="Proteomes" id="UP001500831">
    <property type="component" value="Unassembled WGS sequence"/>
</dbReference>
<proteinExistence type="predicted"/>
<accession>A0ABN3VXJ2</accession>
<evidence type="ECO:0000313" key="2">
    <source>
        <dbReference type="Proteomes" id="UP001500831"/>
    </source>
</evidence>
<reference evidence="1 2" key="1">
    <citation type="journal article" date="2019" name="Int. J. Syst. Evol. Microbiol.">
        <title>The Global Catalogue of Microorganisms (GCM) 10K type strain sequencing project: providing services to taxonomists for standard genome sequencing and annotation.</title>
        <authorList>
            <consortium name="The Broad Institute Genomics Platform"/>
            <consortium name="The Broad Institute Genome Sequencing Center for Infectious Disease"/>
            <person name="Wu L."/>
            <person name="Ma J."/>
        </authorList>
    </citation>
    <scope>NUCLEOTIDE SEQUENCE [LARGE SCALE GENOMIC DNA]</scope>
    <source>
        <strain evidence="1 2">JCM 6242</strain>
    </source>
</reference>
<gene>
    <name evidence="1" type="ORF">GCM10010517_31130</name>
</gene>
<name>A0ABN3VXJ2_9ACTN</name>
<evidence type="ECO:0000313" key="1">
    <source>
        <dbReference type="EMBL" id="GAA2870860.1"/>
    </source>
</evidence>
<organism evidence="1 2">
    <name type="scientific">Streptosporangium fragile</name>
    <dbReference type="NCBI Taxonomy" id="46186"/>
    <lineage>
        <taxon>Bacteria</taxon>
        <taxon>Bacillati</taxon>
        <taxon>Actinomycetota</taxon>
        <taxon>Actinomycetes</taxon>
        <taxon>Streptosporangiales</taxon>
        <taxon>Streptosporangiaceae</taxon>
        <taxon>Streptosporangium</taxon>
    </lineage>
</organism>
<comment type="caution">
    <text evidence="1">The sequence shown here is derived from an EMBL/GenBank/DDBJ whole genome shotgun (WGS) entry which is preliminary data.</text>
</comment>
<sequence>MRRPGRILAGVPGRAPADACGAYGAEDVTWISGFPVDSPVIVAFLRVRLCPIGVNVFRVPRRSLSVVNDFQVFPGRAAGAVACSWACRRRSRAWCGDRFGGA</sequence>
<keyword evidence="2" id="KW-1185">Reference proteome</keyword>
<protein>
    <submittedName>
        <fullName evidence="1">Uncharacterized protein</fullName>
    </submittedName>
</protein>
<dbReference type="EMBL" id="BAAAVI010000019">
    <property type="protein sequence ID" value="GAA2870860.1"/>
    <property type="molecule type" value="Genomic_DNA"/>
</dbReference>